<dbReference type="PANTHER" id="PTHR43103:SF6">
    <property type="entry name" value="PUTATIVE-RELATED"/>
    <property type="match status" value="1"/>
</dbReference>
<keyword evidence="3" id="KW-1185">Reference proteome</keyword>
<reference evidence="2 3" key="1">
    <citation type="submission" date="2024-04" db="EMBL/GenBank/DDBJ databases">
        <title>Phylogenomic analyses of a clade within the roseobacter group suggest taxonomic reassignments of species of the genera Aestuariivita, Citreicella, Loktanella, Nautella, Pelagibaca, Ruegeria, Thalassobius, Thiobacimonas and Tropicibacter, and the proposal o.</title>
        <authorList>
            <person name="Jeon C.O."/>
        </authorList>
    </citation>
    <scope>NUCLEOTIDE SEQUENCE [LARGE SCALE GENOMIC DNA]</scope>
    <source>
        <strain evidence="2 3">G8-12</strain>
    </source>
</reference>
<evidence type="ECO:0000313" key="3">
    <source>
        <dbReference type="Proteomes" id="UP001451782"/>
    </source>
</evidence>
<dbReference type="AlphaFoldDB" id="A0AAN0LZX3"/>
<dbReference type="Gene3D" id="3.40.50.720">
    <property type="entry name" value="NAD(P)-binding Rossmann-like Domain"/>
    <property type="match status" value="1"/>
</dbReference>
<dbReference type="InterPro" id="IPR036291">
    <property type="entry name" value="NAD(P)-bd_dom_sf"/>
</dbReference>
<dbReference type="RefSeq" id="WP_342068552.1">
    <property type="nucleotide sequence ID" value="NZ_CP151762.1"/>
</dbReference>
<dbReference type="Proteomes" id="UP001451782">
    <property type="component" value="Chromosome"/>
</dbReference>
<dbReference type="KEGG" id="yag:AABB28_09400"/>
<dbReference type="EMBL" id="CP151762">
    <property type="protein sequence ID" value="WZU62140.1"/>
    <property type="molecule type" value="Genomic_DNA"/>
</dbReference>
<dbReference type="SUPFAM" id="SSF51735">
    <property type="entry name" value="NAD(P)-binding Rossmann-fold domains"/>
    <property type="match status" value="1"/>
</dbReference>
<dbReference type="PANTHER" id="PTHR43103">
    <property type="entry name" value="NUCLEOSIDE-DIPHOSPHATE-SUGAR EPIMERASE"/>
    <property type="match status" value="1"/>
</dbReference>
<organism evidence="2 3">
    <name type="scientific">Yoonia algicola</name>
    <dbReference type="NCBI Taxonomy" id="3137368"/>
    <lineage>
        <taxon>Bacteria</taxon>
        <taxon>Pseudomonadati</taxon>
        <taxon>Pseudomonadota</taxon>
        <taxon>Alphaproteobacteria</taxon>
        <taxon>Rhodobacterales</taxon>
        <taxon>Paracoccaceae</taxon>
        <taxon>Yoonia</taxon>
    </lineage>
</organism>
<evidence type="ECO:0000259" key="1">
    <source>
        <dbReference type="Pfam" id="PF01370"/>
    </source>
</evidence>
<feature type="domain" description="NAD-dependent epimerase/dehydratase" evidence="1">
    <location>
        <begin position="4"/>
        <end position="200"/>
    </location>
</feature>
<gene>
    <name evidence="2" type="ORF">AABB28_09400</name>
</gene>
<name>A0AAN0LZX3_9RHOB</name>
<dbReference type="InterPro" id="IPR001509">
    <property type="entry name" value="Epimerase_deHydtase"/>
</dbReference>
<dbReference type="Pfam" id="PF01370">
    <property type="entry name" value="Epimerase"/>
    <property type="match status" value="1"/>
</dbReference>
<sequence>MRIFFTGGSGKAGRHAITYLQAQGHTVVNVDRVPSGLDVSELLVDLCDAGQVIGAMSQYADFHELEPGTGVPKYDAVVHFAAVPRVMIGTDGECFRQNTLSTYNVIEAAVKLGIPKVIFASSETTYAVCFADGELKPDYVPIDEDHPTVPHDSYAMSKVCNEATARSFQARTGIDIYGLRINNVIEPHEYAEQFPAYMDDPALRRRNIFAYIDARDLGHMVDCCLKTDGLGYEVFNVSNDDMSVGITSNEVIARFYEGVPVKREMRPDETFYANDKAKRMVGFAPKHSWREVLG</sequence>
<accession>A0AAN0LZX3</accession>
<proteinExistence type="predicted"/>
<evidence type="ECO:0000313" key="2">
    <source>
        <dbReference type="EMBL" id="WZU62140.1"/>
    </source>
</evidence>
<protein>
    <submittedName>
        <fullName evidence="2">NAD(P)-dependent oxidoreductase</fullName>
    </submittedName>
</protein>